<comment type="similarity">
    <text evidence="1">Belongs to the alpha-carbonic anhydrase family.</text>
</comment>
<dbReference type="InterPro" id="IPR001148">
    <property type="entry name" value="CA_dom"/>
</dbReference>
<dbReference type="Pfam" id="PF00194">
    <property type="entry name" value="Carb_anhydrase"/>
    <property type="match status" value="1"/>
</dbReference>
<sequence length="316" mass="36392">MFLLQFTSITNFVTASDIGKRVCVGKYTIPFDGKEVHEQFYTPLDCQNCNESADFMTLANNGEQLLIHLGYNDETKIPKLRRGPLEGKGHFRFQFMYFNFRPHMPEEWGLNNVSFPAELHLVFYSDKFSDYEKALEKDNGIAVASMAFRVRTQSTSPFLGRIIEDMVDVRGIDTNTTVPLKTKLTLSTFMPQSYKYYYTYVGTMLSTRSPTLTTCQSNVIWIDFDEAHKIHPDDIREFELLRSFLKFSITKFTLNYKSPETKIMVPLKPKTTTAPAAFSDLKRVVSAVPNGQKKESLIEAMLLICLAIILERYYKF</sequence>
<dbReference type="SMART" id="SM01057">
    <property type="entry name" value="Carb_anhydrase"/>
    <property type="match status" value="1"/>
</dbReference>
<dbReference type="Gene3D" id="3.10.200.10">
    <property type="entry name" value="Alpha carbonic anhydrase"/>
    <property type="match status" value="1"/>
</dbReference>
<name>A0ABM3ULH9_MUSDO</name>
<dbReference type="Proteomes" id="UP001652621">
    <property type="component" value="Unplaced"/>
</dbReference>
<gene>
    <name evidence="4" type="primary">LOC109612220</name>
</gene>
<dbReference type="InterPro" id="IPR036398">
    <property type="entry name" value="CA_dom_sf"/>
</dbReference>
<evidence type="ECO:0000313" key="4">
    <source>
        <dbReference type="RefSeq" id="XP_058974385.1"/>
    </source>
</evidence>
<dbReference type="PANTHER" id="PTHR18952">
    <property type="entry name" value="CARBONIC ANHYDRASE"/>
    <property type="match status" value="1"/>
</dbReference>
<evidence type="ECO:0000259" key="2">
    <source>
        <dbReference type="PROSITE" id="PS51144"/>
    </source>
</evidence>
<dbReference type="GeneID" id="109612220"/>
<feature type="domain" description="Alpha-carbonic anhydrase" evidence="2">
    <location>
        <begin position="1"/>
        <end position="276"/>
    </location>
</feature>
<dbReference type="PROSITE" id="PS51144">
    <property type="entry name" value="ALPHA_CA_2"/>
    <property type="match status" value="1"/>
</dbReference>
<protein>
    <submittedName>
        <fullName evidence="4">Carbonic anhydrase 7-like</fullName>
    </submittedName>
</protein>
<organism evidence="3 4">
    <name type="scientific">Musca domestica</name>
    <name type="common">House fly</name>
    <dbReference type="NCBI Taxonomy" id="7370"/>
    <lineage>
        <taxon>Eukaryota</taxon>
        <taxon>Metazoa</taxon>
        <taxon>Ecdysozoa</taxon>
        <taxon>Arthropoda</taxon>
        <taxon>Hexapoda</taxon>
        <taxon>Insecta</taxon>
        <taxon>Pterygota</taxon>
        <taxon>Neoptera</taxon>
        <taxon>Endopterygota</taxon>
        <taxon>Diptera</taxon>
        <taxon>Brachycera</taxon>
        <taxon>Muscomorpha</taxon>
        <taxon>Muscoidea</taxon>
        <taxon>Muscidae</taxon>
        <taxon>Musca</taxon>
    </lineage>
</organism>
<dbReference type="SUPFAM" id="SSF51069">
    <property type="entry name" value="Carbonic anhydrase"/>
    <property type="match status" value="1"/>
</dbReference>
<dbReference type="PANTHER" id="PTHR18952:SF124">
    <property type="entry name" value="CARBONIC ANHYDRASE 7"/>
    <property type="match status" value="1"/>
</dbReference>
<evidence type="ECO:0000256" key="1">
    <source>
        <dbReference type="ARBA" id="ARBA00010718"/>
    </source>
</evidence>
<accession>A0ABM3ULH9</accession>
<evidence type="ECO:0000313" key="3">
    <source>
        <dbReference type="Proteomes" id="UP001652621"/>
    </source>
</evidence>
<proteinExistence type="inferred from homology"/>
<reference evidence="4" key="1">
    <citation type="submission" date="2025-08" db="UniProtKB">
        <authorList>
            <consortium name="RefSeq"/>
        </authorList>
    </citation>
    <scope>IDENTIFICATION</scope>
    <source>
        <strain evidence="4">Aabys</strain>
        <tissue evidence="4">Whole body</tissue>
    </source>
</reference>
<dbReference type="RefSeq" id="XP_058974385.1">
    <property type="nucleotide sequence ID" value="XM_059118402.1"/>
</dbReference>
<keyword evidence="3" id="KW-1185">Reference proteome</keyword>
<dbReference type="InterPro" id="IPR023561">
    <property type="entry name" value="Carbonic_anhydrase_a-class"/>
</dbReference>